<evidence type="ECO:0000256" key="1">
    <source>
        <dbReference type="SAM" id="MobiDB-lite"/>
    </source>
</evidence>
<feature type="region of interest" description="Disordered" evidence="1">
    <location>
        <begin position="1"/>
        <end position="21"/>
    </location>
</feature>
<proteinExistence type="predicted"/>
<name>A0A820LSE6_9BILA</name>
<dbReference type="AlphaFoldDB" id="A0A820LSE6"/>
<sequence>LLPEPKSPRASSPTKEEAGSN</sequence>
<reference evidence="2" key="1">
    <citation type="submission" date="2021-02" db="EMBL/GenBank/DDBJ databases">
        <authorList>
            <person name="Nowell W R."/>
        </authorList>
    </citation>
    <scope>NUCLEOTIDE SEQUENCE</scope>
</reference>
<accession>A0A820LSE6</accession>
<dbReference type="EMBL" id="CAJOBD010054522">
    <property type="protein sequence ID" value="CAF4362327.1"/>
    <property type="molecule type" value="Genomic_DNA"/>
</dbReference>
<gene>
    <name evidence="2" type="ORF">JBS370_LOCUS42268</name>
</gene>
<protein>
    <submittedName>
        <fullName evidence="2">Uncharacterized protein</fullName>
    </submittedName>
</protein>
<evidence type="ECO:0000313" key="2">
    <source>
        <dbReference type="EMBL" id="CAF4362327.1"/>
    </source>
</evidence>
<comment type="caution">
    <text evidence="2">The sequence shown here is derived from an EMBL/GenBank/DDBJ whole genome shotgun (WGS) entry which is preliminary data.</text>
</comment>
<dbReference type="Proteomes" id="UP000663836">
    <property type="component" value="Unassembled WGS sequence"/>
</dbReference>
<feature type="non-terminal residue" evidence="2">
    <location>
        <position position="1"/>
    </location>
</feature>
<organism evidence="2 3">
    <name type="scientific">Rotaria sordida</name>
    <dbReference type="NCBI Taxonomy" id="392033"/>
    <lineage>
        <taxon>Eukaryota</taxon>
        <taxon>Metazoa</taxon>
        <taxon>Spiralia</taxon>
        <taxon>Gnathifera</taxon>
        <taxon>Rotifera</taxon>
        <taxon>Eurotatoria</taxon>
        <taxon>Bdelloidea</taxon>
        <taxon>Philodinida</taxon>
        <taxon>Philodinidae</taxon>
        <taxon>Rotaria</taxon>
    </lineage>
</organism>
<evidence type="ECO:0000313" key="3">
    <source>
        <dbReference type="Proteomes" id="UP000663836"/>
    </source>
</evidence>